<feature type="compositionally biased region" description="Polar residues" evidence="1">
    <location>
        <begin position="668"/>
        <end position="678"/>
    </location>
</feature>
<name>A0AAD5TQ04_9FUNG</name>
<dbReference type="EMBL" id="JADGJQ010000005">
    <property type="protein sequence ID" value="KAJ3183777.1"/>
    <property type="molecule type" value="Genomic_DNA"/>
</dbReference>
<evidence type="ECO:0000313" key="3">
    <source>
        <dbReference type="Proteomes" id="UP001212152"/>
    </source>
</evidence>
<feature type="compositionally biased region" description="Low complexity" evidence="1">
    <location>
        <begin position="192"/>
        <end position="203"/>
    </location>
</feature>
<sequence>MSSVLDLLGSNPTNERLELVTRLLEAEAAAKKNDIRLKELELSLEQTKGIQAPPSALDGAQNSSLPSLAGPLVDEMAQDFNNLGFTPTTTELGTAPVFDSLPTTSELETCLLGSISDSLWSAPFDSSMFEHPSFGPSTGQCEIEADGLDFSLFGADNSLGFLDELLLSLPKPFQNDFDYTYPPTEVFQSRGTPTAASSPSLVSSPPPSTPSTSCSSPFQSSQAPTSPKLIAVPYRNLAGRAKKRHVPQYEVRCRACHKSLGIAHLYTEPDEAAEFTSNFACKQCEHGNAWDDAKMAKLIFSKKRYMMFEPHEAPVRCDVCKNAVCAGGFRKSGVQEWVAPGFAVEFNCASCVSRFSLCTDCGAGGRYRTGKWRPKELFAPGRATCSLSHIRIAAVKTRSAVWHLPHDAPPFPGAPQTDLVPIPSRAIQEGVRECAMAVSLNALGRPLIMQVDSENFGTFEKVRRKSEAFACAGLKELSGTGLRTMLKRATRSYVGMRTIVANEKSDDVYRDWQLAEDGKAAPRVTGIGMVEWDLQKGLIYCTFGTGTSLVKVAGTTPFMEILERIVEDYEAMISDPAAAIHGLVRPKFYFCRTSGFADTPEKDVWTMRGYRTIVAKNNVWGFLDGEADDEEAAILSEIMSLDGWSDRERSRATPRLGRVDRLLETHRQFSATEQNPTNSKKRQLK</sequence>
<proteinExistence type="predicted"/>
<reference evidence="2" key="1">
    <citation type="submission" date="2020-05" db="EMBL/GenBank/DDBJ databases">
        <title>Phylogenomic resolution of chytrid fungi.</title>
        <authorList>
            <person name="Stajich J.E."/>
            <person name="Amses K."/>
            <person name="Simmons R."/>
            <person name="Seto K."/>
            <person name="Myers J."/>
            <person name="Bonds A."/>
            <person name="Quandt C.A."/>
            <person name="Barry K."/>
            <person name="Liu P."/>
            <person name="Grigoriev I."/>
            <person name="Longcore J.E."/>
            <person name="James T.Y."/>
        </authorList>
    </citation>
    <scope>NUCLEOTIDE SEQUENCE</scope>
    <source>
        <strain evidence="2">JEL0379</strain>
    </source>
</reference>
<feature type="region of interest" description="Disordered" evidence="1">
    <location>
        <begin position="666"/>
        <end position="685"/>
    </location>
</feature>
<keyword evidence="3" id="KW-1185">Reference proteome</keyword>
<evidence type="ECO:0000313" key="2">
    <source>
        <dbReference type="EMBL" id="KAJ3183777.1"/>
    </source>
</evidence>
<gene>
    <name evidence="2" type="ORF">HDU87_005893</name>
</gene>
<evidence type="ECO:0000256" key="1">
    <source>
        <dbReference type="SAM" id="MobiDB-lite"/>
    </source>
</evidence>
<comment type="caution">
    <text evidence="2">The sequence shown here is derived from an EMBL/GenBank/DDBJ whole genome shotgun (WGS) entry which is preliminary data.</text>
</comment>
<protein>
    <submittedName>
        <fullName evidence="2">Uncharacterized protein</fullName>
    </submittedName>
</protein>
<dbReference type="AlphaFoldDB" id="A0AAD5TQ04"/>
<organism evidence="2 3">
    <name type="scientific">Geranomyces variabilis</name>
    <dbReference type="NCBI Taxonomy" id="109894"/>
    <lineage>
        <taxon>Eukaryota</taxon>
        <taxon>Fungi</taxon>
        <taxon>Fungi incertae sedis</taxon>
        <taxon>Chytridiomycota</taxon>
        <taxon>Chytridiomycota incertae sedis</taxon>
        <taxon>Chytridiomycetes</taxon>
        <taxon>Spizellomycetales</taxon>
        <taxon>Powellomycetaceae</taxon>
        <taxon>Geranomyces</taxon>
    </lineage>
</organism>
<feature type="region of interest" description="Disordered" evidence="1">
    <location>
        <begin position="188"/>
        <end position="225"/>
    </location>
</feature>
<accession>A0AAD5TQ04</accession>
<feature type="compositionally biased region" description="Low complexity" evidence="1">
    <location>
        <begin position="210"/>
        <end position="224"/>
    </location>
</feature>
<dbReference type="Proteomes" id="UP001212152">
    <property type="component" value="Unassembled WGS sequence"/>
</dbReference>